<protein>
    <submittedName>
        <fullName evidence="1">Uncharacterized protein</fullName>
    </submittedName>
</protein>
<dbReference type="EMBL" id="CAJOBI010334207">
    <property type="protein sequence ID" value="CAF5203437.1"/>
    <property type="molecule type" value="Genomic_DNA"/>
</dbReference>
<evidence type="ECO:0000313" key="1">
    <source>
        <dbReference type="EMBL" id="CAF5203437.1"/>
    </source>
</evidence>
<feature type="non-terminal residue" evidence="1">
    <location>
        <position position="65"/>
    </location>
</feature>
<sequence length="65" mass="7269">MFQKLTLSSSSPNKQKLRLSSIENYSSSSFEPTLSIYTQTDSLEKNSKSTNKSNSTCIEDMLAQL</sequence>
<proteinExistence type="predicted"/>
<comment type="caution">
    <text evidence="1">The sequence shown here is derived from an EMBL/GenBank/DDBJ whole genome shotgun (WGS) entry which is preliminary data.</text>
</comment>
<evidence type="ECO:0000313" key="2">
    <source>
        <dbReference type="Proteomes" id="UP000676336"/>
    </source>
</evidence>
<gene>
    <name evidence="1" type="ORF">SMN809_LOCUS76172</name>
</gene>
<name>A0A8S3IRX6_9BILA</name>
<dbReference type="Proteomes" id="UP000676336">
    <property type="component" value="Unassembled WGS sequence"/>
</dbReference>
<dbReference type="AlphaFoldDB" id="A0A8S3IRX6"/>
<organism evidence="1 2">
    <name type="scientific">Rotaria magnacalcarata</name>
    <dbReference type="NCBI Taxonomy" id="392030"/>
    <lineage>
        <taxon>Eukaryota</taxon>
        <taxon>Metazoa</taxon>
        <taxon>Spiralia</taxon>
        <taxon>Gnathifera</taxon>
        <taxon>Rotifera</taxon>
        <taxon>Eurotatoria</taxon>
        <taxon>Bdelloidea</taxon>
        <taxon>Philodinida</taxon>
        <taxon>Philodinidae</taxon>
        <taxon>Rotaria</taxon>
    </lineage>
</organism>
<accession>A0A8S3IRX6</accession>
<reference evidence="1" key="1">
    <citation type="submission" date="2021-02" db="EMBL/GenBank/DDBJ databases">
        <authorList>
            <person name="Nowell W R."/>
        </authorList>
    </citation>
    <scope>NUCLEOTIDE SEQUENCE</scope>
</reference>